<protein>
    <submittedName>
        <fullName evidence="1">Uncharacterized protein</fullName>
    </submittedName>
</protein>
<dbReference type="AlphaFoldDB" id="A0A6N2LB97"/>
<evidence type="ECO:0000313" key="1">
    <source>
        <dbReference type="EMBL" id="VFU37321.1"/>
    </source>
</evidence>
<sequence length="77" mass="8989">MKCEPFSEGCKDNVVIKSIRWSNARLSLQIQAMQGRFLFAIASRKKKSKYSLPFVSFKPAMQREDAKQYTLKDHNFD</sequence>
<gene>
    <name evidence="1" type="ORF">SVIM_LOCUS196042</name>
</gene>
<reference evidence="1" key="1">
    <citation type="submission" date="2019-03" db="EMBL/GenBank/DDBJ databases">
        <authorList>
            <person name="Mank J."/>
            <person name="Almeida P."/>
        </authorList>
    </citation>
    <scope>NUCLEOTIDE SEQUENCE</scope>
    <source>
        <strain evidence="1">78183</strain>
    </source>
</reference>
<organism evidence="1">
    <name type="scientific">Salix viminalis</name>
    <name type="common">Common osier</name>
    <name type="synonym">Basket willow</name>
    <dbReference type="NCBI Taxonomy" id="40686"/>
    <lineage>
        <taxon>Eukaryota</taxon>
        <taxon>Viridiplantae</taxon>
        <taxon>Streptophyta</taxon>
        <taxon>Embryophyta</taxon>
        <taxon>Tracheophyta</taxon>
        <taxon>Spermatophyta</taxon>
        <taxon>Magnoliopsida</taxon>
        <taxon>eudicotyledons</taxon>
        <taxon>Gunneridae</taxon>
        <taxon>Pentapetalae</taxon>
        <taxon>rosids</taxon>
        <taxon>fabids</taxon>
        <taxon>Malpighiales</taxon>
        <taxon>Salicaceae</taxon>
        <taxon>Saliceae</taxon>
        <taxon>Salix</taxon>
    </lineage>
</organism>
<proteinExistence type="predicted"/>
<name>A0A6N2LB97_SALVM</name>
<accession>A0A6N2LB97</accession>
<dbReference type="EMBL" id="CAADRP010001225">
    <property type="protein sequence ID" value="VFU37321.1"/>
    <property type="molecule type" value="Genomic_DNA"/>
</dbReference>